<organism evidence="1">
    <name type="scientific">marine sediment metagenome</name>
    <dbReference type="NCBI Taxonomy" id="412755"/>
    <lineage>
        <taxon>unclassified sequences</taxon>
        <taxon>metagenomes</taxon>
        <taxon>ecological metagenomes</taxon>
    </lineage>
</organism>
<dbReference type="EMBL" id="BARV01042611">
    <property type="protein sequence ID" value="GAI49313.1"/>
    <property type="molecule type" value="Genomic_DNA"/>
</dbReference>
<protein>
    <submittedName>
        <fullName evidence="1">Uncharacterized protein</fullName>
    </submittedName>
</protein>
<reference evidence="1" key="1">
    <citation type="journal article" date="2014" name="Front. Microbiol.">
        <title>High frequency of phylogenetically diverse reductive dehalogenase-homologous genes in deep subseafloor sedimentary metagenomes.</title>
        <authorList>
            <person name="Kawai M."/>
            <person name="Futagami T."/>
            <person name="Toyoda A."/>
            <person name="Takaki Y."/>
            <person name="Nishi S."/>
            <person name="Hori S."/>
            <person name="Arai W."/>
            <person name="Tsubouchi T."/>
            <person name="Morono Y."/>
            <person name="Uchiyama I."/>
            <person name="Ito T."/>
            <person name="Fujiyama A."/>
            <person name="Inagaki F."/>
            <person name="Takami H."/>
        </authorList>
    </citation>
    <scope>NUCLEOTIDE SEQUENCE</scope>
    <source>
        <strain evidence="1">Expedition CK06-06</strain>
    </source>
</reference>
<feature type="non-terminal residue" evidence="1">
    <location>
        <position position="1"/>
    </location>
</feature>
<sequence>NIPGFSDVFKLGLDQPPTEEELSKYRSADPGELSVHRWQQVKAYKKRKKDSFVLRGLAKLKLTETSIL</sequence>
<proteinExistence type="predicted"/>
<comment type="caution">
    <text evidence="1">The sequence shown here is derived from an EMBL/GenBank/DDBJ whole genome shotgun (WGS) entry which is preliminary data.</text>
</comment>
<name>X1P0A8_9ZZZZ</name>
<evidence type="ECO:0000313" key="1">
    <source>
        <dbReference type="EMBL" id="GAI49313.1"/>
    </source>
</evidence>
<dbReference type="AlphaFoldDB" id="X1P0A8"/>
<accession>X1P0A8</accession>
<gene>
    <name evidence="1" type="ORF">S06H3_64000</name>
</gene>